<dbReference type="PANTHER" id="PTHR23355">
    <property type="entry name" value="RIBONUCLEASE"/>
    <property type="match status" value="1"/>
</dbReference>
<dbReference type="PANTHER" id="PTHR23355:SF37">
    <property type="entry name" value="EXORIBONUCLEASE 2"/>
    <property type="match status" value="1"/>
</dbReference>
<keyword evidence="1" id="KW-0540">Nuclease</keyword>
<gene>
    <name evidence="3" type="ORF">WL29_22685</name>
</gene>
<dbReference type="EMBL" id="LPHD01000049">
    <property type="protein sequence ID" value="KWA84172.1"/>
    <property type="molecule type" value="Genomic_DNA"/>
</dbReference>
<sequence>MPARTPRAQMLRRKIISNDSLDGILLSLDPRSQGPAHLPSAKPQAKVAALSGTVHLNPRGFGFITGADGESYFLRANLARFLLTGDTVRFIPLEGGDGDSREVRALVSVSRPASRLLCEVHHVADLLHLASDEPCFLPLQLTAGGELTFAPGDVVAVRVPAYEGAPVARPLLVTVERNLGPRSRPGFDLDYALVRYSFDAVMPDDLDAPRAQGAGQVEWQGGKSVPFVTIDGESTRDFDDAVYGHPLPQGGWEVQVAIADVSWYVPEGSELDAWAAKRCTSLYLPGRTYPMLPESMSVDRCSLVPGQARRAVVLTLELDAAGNVLSSKLERTLIESAARLTYTQVAAYMAGKPDARFALPVEHSLQALADVYRVLAERRAQAGRLDFDDPEPTMVQGDDGTWSLKWESRNDAHKLVEELMLLANRTAASMLVKRYGAGLFRFQPAPDAEAWGELKVWAFEHGVTLPEAPSLRSMADLVAAQPNHEAQAAAALKIRSTMQPARYVVQRGHEQGGHFSLSVDWYTHFTSPIRRYADLLVHRLLLAPEGHQLSAQDWEALSAQVVQCSERAQAARLAERMLWDRLKLQGFMAANTTDAIVPARVVRTNQKGLRVVVSGWQCSAWLPGADLRANGYQWVDDVWVGSDPEATRVLNEGVQVPVSWTSLSLVRPAYPELQVKLSRAAQ</sequence>
<dbReference type="InterPro" id="IPR022966">
    <property type="entry name" value="RNase_II/R_CS"/>
</dbReference>
<proteinExistence type="predicted"/>
<dbReference type="InterPro" id="IPR012340">
    <property type="entry name" value="NA-bd_OB-fold"/>
</dbReference>
<dbReference type="GO" id="GO:0005829">
    <property type="term" value="C:cytosol"/>
    <property type="evidence" value="ECO:0007669"/>
    <property type="project" value="TreeGrafter"/>
</dbReference>
<dbReference type="Pfam" id="PF00773">
    <property type="entry name" value="RNB"/>
    <property type="match status" value="1"/>
</dbReference>
<evidence type="ECO:0000313" key="3">
    <source>
        <dbReference type="EMBL" id="KWA84172.1"/>
    </source>
</evidence>
<dbReference type="PROSITE" id="PS01175">
    <property type="entry name" value="RIBONUCLEASE_II"/>
    <property type="match status" value="1"/>
</dbReference>
<dbReference type="SMART" id="SM00955">
    <property type="entry name" value="RNB"/>
    <property type="match status" value="1"/>
</dbReference>
<evidence type="ECO:0000259" key="2">
    <source>
        <dbReference type="SMART" id="SM00955"/>
    </source>
</evidence>
<dbReference type="SUPFAM" id="SSF50249">
    <property type="entry name" value="Nucleic acid-binding proteins"/>
    <property type="match status" value="2"/>
</dbReference>
<keyword evidence="1" id="KW-0378">Hydrolase</keyword>
<feature type="domain" description="RNB" evidence="2">
    <location>
        <begin position="223"/>
        <end position="547"/>
    </location>
</feature>
<reference evidence="3 4" key="1">
    <citation type="submission" date="2015-11" db="EMBL/GenBank/DDBJ databases">
        <title>Expanding the genomic diversity of Burkholderia species for the development of highly accurate diagnostics.</title>
        <authorList>
            <person name="Sahl J."/>
            <person name="Keim P."/>
            <person name="Wagner D."/>
        </authorList>
    </citation>
    <scope>NUCLEOTIDE SEQUENCE [LARGE SCALE GENOMIC DNA]</scope>
    <source>
        <strain evidence="3 4">MSMB2087WGS</strain>
    </source>
</reference>
<dbReference type="InterPro" id="IPR001900">
    <property type="entry name" value="RNase_II/R"/>
</dbReference>
<name>A0A106QDF2_9BURK</name>
<evidence type="ECO:0000313" key="4">
    <source>
        <dbReference type="Proteomes" id="UP000060630"/>
    </source>
</evidence>
<comment type="caution">
    <text evidence="3">The sequence shown here is derived from an EMBL/GenBank/DDBJ whole genome shotgun (WGS) entry which is preliminary data.</text>
</comment>
<dbReference type="GO" id="GO:0004527">
    <property type="term" value="F:exonuclease activity"/>
    <property type="evidence" value="ECO:0007669"/>
    <property type="project" value="UniProtKB-KW"/>
</dbReference>
<dbReference type="InterPro" id="IPR050180">
    <property type="entry name" value="RNR_Ribonuclease"/>
</dbReference>
<dbReference type="GO" id="GO:0003723">
    <property type="term" value="F:RNA binding"/>
    <property type="evidence" value="ECO:0007669"/>
    <property type="project" value="InterPro"/>
</dbReference>
<dbReference type="GO" id="GO:0004540">
    <property type="term" value="F:RNA nuclease activity"/>
    <property type="evidence" value="ECO:0007669"/>
    <property type="project" value="InterPro"/>
</dbReference>
<protein>
    <recommendedName>
        <fullName evidence="2">RNB domain-containing protein</fullName>
    </recommendedName>
</protein>
<keyword evidence="1" id="KW-0269">Exonuclease</keyword>
<dbReference type="Proteomes" id="UP000060630">
    <property type="component" value="Unassembled WGS sequence"/>
</dbReference>
<dbReference type="GO" id="GO:0006402">
    <property type="term" value="P:mRNA catabolic process"/>
    <property type="evidence" value="ECO:0007669"/>
    <property type="project" value="TreeGrafter"/>
</dbReference>
<accession>A0A106QDF2</accession>
<evidence type="ECO:0000256" key="1">
    <source>
        <dbReference type="ARBA" id="ARBA00022839"/>
    </source>
</evidence>
<organism evidence="3 4">
    <name type="scientific">Burkholderia ubonensis</name>
    <dbReference type="NCBI Taxonomy" id="101571"/>
    <lineage>
        <taxon>Bacteria</taxon>
        <taxon>Pseudomonadati</taxon>
        <taxon>Pseudomonadota</taxon>
        <taxon>Betaproteobacteria</taxon>
        <taxon>Burkholderiales</taxon>
        <taxon>Burkholderiaceae</taxon>
        <taxon>Burkholderia</taxon>
        <taxon>Burkholderia cepacia complex</taxon>
    </lineage>
</organism>
<dbReference type="Gene3D" id="2.40.50.140">
    <property type="entry name" value="Nucleic acid-binding proteins"/>
    <property type="match status" value="1"/>
</dbReference>
<dbReference type="AlphaFoldDB" id="A0A106QDF2"/>